<evidence type="ECO:0000313" key="5">
    <source>
        <dbReference type="EMBL" id="KAK0455682.1"/>
    </source>
</evidence>
<feature type="signal peptide" evidence="3">
    <location>
        <begin position="1"/>
        <end position="19"/>
    </location>
</feature>
<dbReference type="GO" id="GO:0008061">
    <property type="term" value="F:chitin binding"/>
    <property type="evidence" value="ECO:0007669"/>
    <property type="project" value="UniProtKB-KW"/>
</dbReference>
<evidence type="ECO:0000256" key="2">
    <source>
        <dbReference type="ARBA" id="ARBA00023026"/>
    </source>
</evidence>
<dbReference type="EMBL" id="JAUEPS010000024">
    <property type="protein sequence ID" value="KAK0455682.1"/>
    <property type="molecule type" value="Genomic_DNA"/>
</dbReference>
<evidence type="ECO:0000256" key="3">
    <source>
        <dbReference type="SAM" id="SignalP"/>
    </source>
</evidence>
<evidence type="ECO:0000256" key="1">
    <source>
        <dbReference type="ARBA" id="ARBA00022669"/>
    </source>
</evidence>
<name>A0AA39K798_ARMTA</name>
<accession>A0AA39K798</accession>
<feature type="domain" description="LysM" evidence="4">
    <location>
        <begin position="80"/>
        <end position="126"/>
    </location>
</feature>
<organism evidence="5 6">
    <name type="scientific">Armillaria tabescens</name>
    <name type="common">Ringless honey mushroom</name>
    <name type="synonym">Agaricus tabescens</name>
    <dbReference type="NCBI Taxonomy" id="1929756"/>
    <lineage>
        <taxon>Eukaryota</taxon>
        <taxon>Fungi</taxon>
        <taxon>Dikarya</taxon>
        <taxon>Basidiomycota</taxon>
        <taxon>Agaricomycotina</taxon>
        <taxon>Agaricomycetes</taxon>
        <taxon>Agaricomycetidae</taxon>
        <taxon>Agaricales</taxon>
        <taxon>Marasmiineae</taxon>
        <taxon>Physalacriaceae</taxon>
        <taxon>Desarmillaria</taxon>
    </lineage>
</organism>
<dbReference type="AlphaFoldDB" id="A0AA39K798"/>
<evidence type="ECO:0000259" key="4">
    <source>
        <dbReference type="PROSITE" id="PS51782"/>
    </source>
</evidence>
<dbReference type="PANTHER" id="PTHR34997:SF1">
    <property type="entry name" value="PEPTIDOGLYCAN-BINDING LYSIN DOMAIN"/>
    <property type="match status" value="1"/>
</dbReference>
<keyword evidence="6" id="KW-1185">Reference proteome</keyword>
<feature type="domain" description="LysM" evidence="4">
    <location>
        <begin position="25"/>
        <end position="71"/>
    </location>
</feature>
<dbReference type="GeneID" id="85353290"/>
<proteinExistence type="predicted"/>
<gene>
    <name evidence="5" type="ORF">EV420DRAFT_1481134</name>
</gene>
<dbReference type="Proteomes" id="UP001175211">
    <property type="component" value="Unassembled WGS sequence"/>
</dbReference>
<dbReference type="SMART" id="SM00257">
    <property type="entry name" value="LysM"/>
    <property type="match status" value="2"/>
</dbReference>
<dbReference type="InterPro" id="IPR018392">
    <property type="entry name" value="LysM"/>
</dbReference>
<dbReference type="SUPFAM" id="SSF54106">
    <property type="entry name" value="LysM domain"/>
    <property type="match status" value="2"/>
</dbReference>
<keyword evidence="2" id="KW-0843">Virulence</keyword>
<dbReference type="Gene3D" id="3.10.350.10">
    <property type="entry name" value="LysM domain"/>
    <property type="match status" value="2"/>
</dbReference>
<dbReference type="RefSeq" id="XP_060329192.1">
    <property type="nucleotide sequence ID" value="XM_060469742.1"/>
</dbReference>
<dbReference type="InterPro" id="IPR052210">
    <property type="entry name" value="LysM1-like"/>
</dbReference>
<dbReference type="InterPro" id="IPR036779">
    <property type="entry name" value="LysM_dom_sf"/>
</dbReference>
<keyword evidence="1" id="KW-0147">Chitin-binding</keyword>
<reference evidence="5" key="1">
    <citation type="submission" date="2023-06" db="EMBL/GenBank/DDBJ databases">
        <authorList>
            <consortium name="Lawrence Berkeley National Laboratory"/>
            <person name="Ahrendt S."/>
            <person name="Sahu N."/>
            <person name="Indic B."/>
            <person name="Wong-Bajracharya J."/>
            <person name="Merenyi Z."/>
            <person name="Ke H.-M."/>
            <person name="Monk M."/>
            <person name="Kocsube S."/>
            <person name="Drula E."/>
            <person name="Lipzen A."/>
            <person name="Balint B."/>
            <person name="Henrissat B."/>
            <person name="Andreopoulos B."/>
            <person name="Martin F.M."/>
            <person name="Harder C.B."/>
            <person name="Rigling D."/>
            <person name="Ford K.L."/>
            <person name="Foster G.D."/>
            <person name="Pangilinan J."/>
            <person name="Papanicolaou A."/>
            <person name="Barry K."/>
            <person name="LaButti K."/>
            <person name="Viragh M."/>
            <person name="Koriabine M."/>
            <person name="Yan M."/>
            <person name="Riley R."/>
            <person name="Champramary S."/>
            <person name="Plett K.L."/>
            <person name="Tsai I.J."/>
            <person name="Slot J."/>
            <person name="Sipos G."/>
            <person name="Plett J."/>
            <person name="Nagy L.G."/>
            <person name="Grigoriev I.V."/>
        </authorList>
    </citation>
    <scope>NUCLEOTIDE SEQUENCE</scope>
    <source>
        <strain evidence="5">CCBAS 213</strain>
    </source>
</reference>
<dbReference type="Pfam" id="PF01476">
    <property type="entry name" value="LysM"/>
    <property type="match status" value="1"/>
</dbReference>
<evidence type="ECO:0000313" key="6">
    <source>
        <dbReference type="Proteomes" id="UP001175211"/>
    </source>
</evidence>
<sequence length="147" mass="15408">MLFTSTFALLLTILNLSAAQEDCSRSYVIATGDTCNSICQAQGVSNYQLGLVNPLIDANCDNLIPGQVICLGFFGHDCTETHTVVAGDSCNSVVAAAGIDDAVFMCNNKNINENCSNLDIGYVVCVSAGLMGYPGPCPSNEPALFVQ</sequence>
<dbReference type="CDD" id="cd00118">
    <property type="entry name" value="LysM"/>
    <property type="match status" value="2"/>
</dbReference>
<keyword evidence="3" id="KW-0732">Signal</keyword>
<feature type="chain" id="PRO_5041302513" description="LysM domain-containing protein" evidence="3">
    <location>
        <begin position="20"/>
        <end position="147"/>
    </location>
</feature>
<dbReference type="PANTHER" id="PTHR34997">
    <property type="entry name" value="AM15"/>
    <property type="match status" value="1"/>
</dbReference>
<comment type="caution">
    <text evidence="5">The sequence shown here is derived from an EMBL/GenBank/DDBJ whole genome shotgun (WGS) entry which is preliminary data.</text>
</comment>
<dbReference type="PROSITE" id="PS51782">
    <property type="entry name" value="LYSM"/>
    <property type="match status" value="2"/>
</dbReference>
<protein>
    <recommendedName>
        <fullName evidence="4">LysM domain-containing protein</fullName>
    </recommendedName>
</protein>